<comment type="caution">
    <text evidence="1">The sequence shown here is derived from an EMBL/GenBank/DDBJ whole genome shotgun (WGS) entry which is preliminary data.</text>
</comment>
<protein>
    <submittedName>
        <fullName evidence="1">Uncharacterized protein</fullName>
    </submittedName>
</protein>
<dbReference type="Proteomes" id="UP000177801">
    <property type="component" value="Unassembled WGS sequence"/>
</dbReference>
<proteinExistence type="predicted"/>
<name>A0A1G1ZE32_9BACT</name>
<sequence>MTDRYEGLFAPDDVIEMTDRLNGVEREMLSRGSPIAVQLRARLPYGLVALAREEGLLQEVIFETFRMFLNAIATEEEDGTLDRVDCENFRQWLNERRLSLPHEARDGVDHLIAGWLDQQ</sequence>
<gene>
    <name evidence="1" type="ORF">A3G58_02640</name>
</gene>
<organism evidence="1 2">
    <name type="scientific">Candidatus Colwellbacteria bacterium RIFCSPLOWO2_12_FULL_46_17</name>
    <dbReference type="NCBI Taxonomy" id="1797695"/>
    <lineage>
        <taxon>Bacteria</taxon>
        <taxon>Candidatus Colwelliibacteriota</taxon>
    </lineage>
</organism>
<evidence type="ECO:0000313" key="2">
    <source>
        <dbReference type="Proteomes" id="UP000177801"/>
    </source>
</evidence>
<accession>A0A1G1ZE32</accession>
<evidence type="ECO:0000313" key="1">
    <source>
        <dbReference type="EMBL" id="OGY62160.1"/>
    </source>
</evidence>
<dbReference type="EMBL" id="MHJD01000025">
    <property type="protein sequence ID" value="OGY62160.1"/>
    <property type="molecule type" value="Genomic_DNA"/>
</dbReference>
<reference evidence="1 2" key="1">
    <citation type="journal article" date="2016" name="Nat. Commun.">
        <title>Thousands of microbial genomes shed light on interconnected biogeochemical processes in an aquifer system.</title>
        <authorList>
            <person name="Anantharaman K."/>
            <person name="Brown C.T."/>
            <person name="Hug L.A."/>
            <person name="Sharon I."/>
            <person name="Castelle C.J."/>
            <person name="Probst A.J."/>
            <person name="Thomas B.C."/>
            <person name="Singh A."/>
            <person name="Wilkins M.J."/>
            <person name="Karaoz U."/>
            <person name="Brodie E.L."/>
            <person name="Williams K.H."/>
            <person name="Hubbard S.S."/>
            <person name="Banfield J.F."/>
        </authorList>
    </citation>
    <scope>NUCLEOTIDE SEQUENCE [LARGE SCALE GENOMIC DNA]</scope>
</reference>
<dbReference type="AlphaFoldDB" id="A0A1G1ZE32"/>